<dbReference type="FunFam" id="3.40.309.10:FF:000004">
    <property type="entry name" value="Succinate-semialdehyde dehydrogenase I"/>
    <property type="match status" value="1"/>
</dbReference>
<gene>
    <name evidence="4" type="primary">gadD</name>
    <name evidence="4" type="ORF">GCM10011391_31260</name>
</gene>
<dbReference type="InterPro" id="IPR010102">
    <property type="entry name" value="Succ_semiAld_DH"/>
</dbReference>
<dbReference type="InterPro" id="IPR016162">
    <property type="entry name" value="Ald_DH_N"/>
</dbReference>
<dbReference type="Pfam" id="PF00171">
    <property type="entry name" value="Aldedh"/>
    <property type="match status" value="1"/>
</dbReference>
<accession>A0A8J2YKN5</accession>
<reference evidence="4" key="2">
    <citation type="submission" date="2020-09" db="EMBL/GenBank/DDBJ databases">
        <authorList>
            <person name="Sun Q."/>
            <person name="Zhou Y."/>
        </authorList>
    </citation>
    <scope>NUCLEOTIDE SEQUENCE</scope>
    <source>
        <strain evidence="4">CGMCC 1.15371</strain>
    </source>
</reference>
<dbReference type="InterPro" id="IPR015590">
    <property type="entry name" value="Aldehyde_DH_dom"/>
</dbReference>
<dbReference type="SUPFAM" id="SSF53720">
    <property type="entry name" value="ALDH-like"/>
    <property type="match status" value="1"/>
</dbReference>
<keyword evidence="2" id="KW-0560">Oxidoreductase</keyword>
<sequence>MADYDLLNYIDGNWVGEGLNKIEVTDPATGAIIGSVPNGGEEETKQAVEAAHRALAAWKTTTADDRADILRAYFQLILDHKDELAKLMTLENGKPLKEAEGEVAYAASFIEWFAEEGRRVYGRTVPGKRENHRIKVIKQPVGVVAAITPWNFPAAMITRKLAPALAAGCTFIVKPPEQTPLTALKLAELAEQAGVPKGVFNVVCGDPEAFTNVIMSDMRVRKITFTGSTQVGQLLMEKSAKQIKKISLELGGHAPVIICDDADLDKSVDMVLASKFRNSGQTCVCANRLYVQSGIYDQFVEKFAARVKELKYGNGFEDGVEVGPLIDKDGYEKVEKQVKDALEKGAQCLVGGKGHADPSKHTYFYEPTVLTEMTPDMEMMHIETFGPIAPIQKFETDEEAIHFANDTPFGLAAYLYTQDVSRGIKISEALDYGIVGWNDGVPSAAQAPFGGTKQSGLGREGGTEGIEEYLETKYVSLSL</sequence>
<dbReference type="PROSITE" id="PS00070">
    <property type="entry name" value="ALDEHYDE_DEHYDR_CYS"/>
    <property type="match status" value="1"/>
</dbReference>
<dbReference type="PANTHER" id="PTHR43353">
    <property type="entry name" value="SUCCINATE-SEMIALDEHYDE DEHYDROGENASE, MITOCHONDRIAL"/>
    <property type="match status" value="1"/>
</dbReference>
<dbReference type="PANTHER" id="PTHR43353:SF5">
    <property type="entry name" value="SUCCINATE-SEMIALDEHYDE DEHYDROGENASE, MITOCHONDRIAL"/>
    <property type="match status" value="1"/>
</dbReference>
<evidence type="ECO:0000256" key="1">
    <source>
        <dbReference type="ARBA" id="ARBA00009986"/>
    </source>
</evidence>
<evidence type="ECO:0000259" key="3">
    <source>
        <dbReference type="Pfam" id="PF00171"/>
    </source>
</evidence>
<evidence type="ECO:0000256" key="2">
    <source>
        <dbReference type="ARBA" id="ARBA00023002"/>
    </source>
</evidence>
<dbReference type="GO" id="GO:0004777">
    <property type="term" value="F:succinate-semialdehyde dehydrogenase (NAD+) activity"/>
    <property type="evidence" value="ECO:0007669"/>
    <property type="project" value="TreeGrafter"/>
</dbReference>
<dbReference type="Gene3D" id="3.40.309.10">
    <property type="entry name" value="Aldehyde Dehydrogenase, Chain A, domain 2"/>
    <property type="match status" value="1"/>
</dbReference>
<keyword evidence="5" id="KW-1185">Reference proteome</keyword>
<dbReference type="FunFam" id="3.40.605.10:FF:000026">
    <property type="entry name" value="Aldehyde dehydrogenase, putative"/>
    <property type="match status" value="1"/>
</dbReference>
<dbReference type="RefSeq" id="WP_188696329.1">
    <property type="nucleotide sequence ID" value="NZ_BMIR01000017.1"/>
</dbReference>
<protein>
    <submittedName>
        <fullName evidence="4">NAD-dependent succinate-semialdehyde dehydrogenase</fullName>
    </submittedName>
</protein>
<organism evidence="4 5">
    <name type="scientific">Pullulanibacillus camelliae</name>
    <dbReference type="NCBI Taxonomy" id="1707096"/>
    <lineage>
        <taxon>Bacteria</taxon>
        <taxon>Bacillati</taxon>
        <taxon>Bacillota</taxon>
        <taxon>Bacilli</taxon>
        <taxon>Bacillales</taxon>
        <taxon>Sporolactobacillaceae</taxon>
        <taxon>Pullulanibacillus</taxon>
    </lineage>
</organism>
<evidence type="ECO:0000313" key="5">
    <source>
        <dbReference type="Proteomes" id="UP000628775"/>
    </source>
</evidence>
<name>A0A8J2YKN5_9BACL</name>
<dbReference type="InterPro" id="IPR016163">
    <property type="entry name" value="Ald_DH_C"/>
</dbReference>
<evidence type="ECO:0000313" key="4">
    <source>
        <dbReference type="EMBL" id="GGE50243.1"/>
    </source>
</evidence>
<proteinExistence type="inferred from homology"/>
<dbReference type="CDD" id="cd07103">
    <property type="entry name" value="ALDH_F5_SSADH_GabD"/>
    <property type="match status" value="1"/>
</dbReference>
<dbReference type="InterPro" id="IPR016160">
    <property type="entry name" value="Ald_DH_CS_CYS"/>
</dbReference>
<feature type="domain" description="Aldehyde dehydrogenase" evidence="3">
    <location>
        <begin position="14"/>
        <end position="475"/>
    </location>
</feature>
<dbReference type="Proteomes" id="UP000628775">
    <property type="component" value="Unassembled WGS sequence"/>
</dbReference>
<dbReference type="Gene3D" id="3.40.605.10">
    <property type="entry name" value="Aldehyde Dehydrogenase, Chain A, domain 1"/>
    <property type="match status" value="1"/>
</dbReference>
<dbReference type="InterPro" id="IPR050740">
    <property type="entry name" value="Aldehyde_DH_Superfamily"/>
</dbReference>
<reference evidence="4" key="1">
    <citation type="journal article" date="2014" name="Int. J. Syst. Evol. Microbiol.">
        <title>Complete genome sequence of Corynebacterium casei LMG S-19264T (=DSM 44701T), isolated from a smear-ripened cheese.</title>
        <authorList>
            <consortium name="US DOE Joint Genome Institute (JGI-PGF)"/>
            <person name="Walter F."/>
            <person name="Albersmeier A."/>
            <person name="Kalinowski J."/>
            <person name="Ruckert C."/>
        </authorList>
    </citation>
    <scope>NUCLEOTIDE SEQUENCE</scope>
    <source>
        <strain evidence="4">CGMCC 1.15371</strain>
    </source>
</reference>
<dbReference type="FunFam" id="3.40.605.10:FF:000005">
    <property type="entry name" value="Succinate-semialdehyde dehydrogenase I"/>
    <property type="match status" value="1"/>
</dbReference>
<dbReference type="NCBIfam" id="TIGR01780">
    <property type="entry name" value="SSADH"/>
    <property type="match status" value="1"/>
</dbReference>
<dbReference type="EMBL" id="BMIR01000017">
    <property type="protein sequence ID" value="GGE50243.1"/>
    <property type="molecule type" value="Genomic_DNA"/>
</dbReference>
<dbReference type="InterPro" id="IPR016161">
    <property type="entry name" value="Ald_DH/histidinol_DH"/>
</dbReference>
<dbReference type="AlphaFoldDB" id="A0A8J2YKN5"/>
<dbReference type="GO" id="GO:0009450">
    <property type="term" value="P:gamma-aminobutyric acid catabolic process"/>
    <property type="evidence" value="ECO:0007669"/>
    <property type="project" value="InterPro"/>
</dbReference>
<comment type="similarity">
    <text evidence="1">Belongs to the aldehyde dehydrogenase family.</text>
</comment>
<comment type="caution">
    <text evidence="4">The sequence shown here is derived from an EMBL/GenBank/DDBJ whole genome shotgun (WGS) entry which is preliminary data.</text>
</comment>